<dbReference type="AlphaFoldDB" id="J4H475"/>
<dbReference type="Proteomes" id="UP000006352">
    <property type="component" value="Unassembled WGS sequence"/>
</dbReference>
<dbReference type="CDD" id="cd00657">
    <property type="entry name" value="Ferritin_like"/>
    <property type="match status" value="1"/>
</dbReference>
<evidence type="ECO:0000313" key="2">
    <source>
        <dbReference type="Proteomes" id="UP000006352"/>
    </source>
</evidence>
<sequence>MYAQLLAVLALTRFFTDTPILQYALELELLETNFYSGGLQKFDQKAFSDAGFPSWVRGRYEQIREHEQTHVEFLQEVLGPAAPQPCEYDFPYTDVKSWVKLSMNIEGVGGAAYLGAISLLQDNTTTAVAASILSVEQRQEGWISSAVLKHEPWDGAFETPLTMPEVWSIASQFMKSCPSSNPPPPIGPLPVLTMDEWVKPGSKIQLKFDNPNPGTQLYVGWYNGLKSIFTTVDDSLYTVVPHGLHGTAYAGVVSNDATPRFDNPMVTTVAIVKFPFNSMATEKGKDWKANA</sequence>
<dbReference type="OrthoDB" id="1001765at2759"/>
<accession>J4H475</accession>
<dbReference type="HOGENOM" id="CLU_029630_0_0_1"/>
<dbReference type="EMBL" id="HE797159">
    <property type="protein sequence ID" value="CCM04504.1"/>
    <property type="molecule type" value="Genomic_DNA"/>
</dbReference>
<dbReference type="Pfam" id="PF13668">
    <property type="entry name" value="Ferritin_2"/>
    <property type="match status" value="1"/>
</dbReference>
<reference evidence="1 2" key="1">
    <citation type="journal article" date="2012" name="Appl. Environ. Microbiol.">
        <title>Short-read sequencing for genomic analysis of the brown rot fungus Fibroporia radiculosa.</title>
        <authorList>
            <person name="Tang J.D."/>
            <person name="Perkins A.D."/>
            <person name="Sonstegard T.S."/>
            <person name="Schroeder S.G."/>
            <person name="Burgess S.C."/>
            <person name="Diehl S.V."/>
        </authorList>
    </citation>
    <scope>NUCLEOTIDE SEQUENCE [LARGE SCALE GENOMIC DNA]</scope>
    <source>
        <strain evidence="1 2">TFFH 294</strain>
    </source>
</reference>
<dbReference type="InterPro" id="IPR039254">
    <property type="entry name" value="Rds1"/>
</dbReference>
<dbReference type="PANTHER" id="PTHR38705:SF1">
    <property type="entry name" value="PROTEIN RDS1"/>
    <property type="match status" value="1"/>
</dbReference>
<proteinExistence type="predicted"/>
<dbReference type="InterPro" id="IPR009078">
    <property type="entry name" value="Ferritin-like_SF"/>
</dbReference>
<gene>
    <name evidence="1" type="ORF">FIBRA_06684</name>
</gene>
<name>J4H475_9APHY</name>
<dbReference type="GeneID" id="24099415"/>
<evidence type="ECO:0000313" key="1">
    <source>
        <dbReference type="EMBL" id="CCM04504.1"/>
    </source>
</evidence>
<keyword evidence="2" id="KW-1185">Reference proteome</keyword>
<dbReference type="SUPFAM" id="SSF47240">
    <property type="entry name" value="Ferritin-like"/>
    <property type="match status" value="1"/>
</dbReference>
<dbReference type="STRING" id="599839.J4H475"/>
<dbReference type="InParanoid" id="J4H475"/>
<protein>
    <submittedName>
        <fullName evidence="1">Uncharacterized protein</fullName>
    </submittedName>
</protein>
<organism evidence="1 2">
    <name type="scientific">Fibroporia radiculosa</name>
    <dbReference type="NCBI Taxonomy" id="599839"/>
    <lineage>
        <taxon>Eukaryota</taxon>
        <taxon>Fungi</taxon>
        <taxon>Dikarya</taxon>
        <taxon>Basidiomycota</taxon>
        <taxon>Agaricomycotina</taxon>
        <taxon>Agaricomycetes</taxon>
        <taxon>Polyporales</taxon>
        <taxon>Fibroporiaceae</taxon>
        <taxon>Fibroporia</taxon>
    </lineage>
</organism>
<dbReference type="RefSeq" id="XP_012183787.1">
    <property type="nucleotide sequence ID" value="XM_012328397.1"/>
</dbReference>
<dbReference type="PANTHER" id="PTHR38705">
    <property type="entry name" value="PROTEIN RDS1"/>
    <property type="match status" value="1"/>
</dbReference>